<dbReference type="PANTHER" id="PTHR37812">
    <property type="entry name" value="MU-LIKE PROPHAGE FLUMU PROTEIN C"/>
    <property type="match status" value="1"/>
</dbReference>
<name>A0A069AYC3_CLODI</name>
<dbReference type="Pfam" id="PF08765">
    <property type="entry name" value="Mor"/>
    <property type="match status" value="1"/>
</dbReference>
<dbReference type="NCBIfam" id="NF040785">
    <property type="entry name" value="CD3324_fam"/>
    <property type="match status" value="1"/>
</dbReference>
<reference evidence="5 6" key="2">
    <citation type="submission" date="2019-04" db="EMBL/GenBank/DDBJ databases">
        <authorList>
            <consortium name="Pathogen Informatics"/>
        </authorList>
    </citation>
    <scope>NUCLEOTIDE SEQUENCE [LARGE SCALE GENOMIC DNA]</scope>
    <source>
        <strain evidence="6">tl291</strain>
        <strain evidence="5">Tl291</strain>
    </source>
</reference>
<gene>
    <name evidence="4" type="ORF">BN1095_640111</name>
    <name evidence="3" type="ORF">BN1096_740164</name>
    <name evidence="2" type="ORF">BN1097_360025</name>
    <name evidence="5" type="ORF">SAMEA1402366_01203</name>
</gene>
<accession>A0A069AYC3</accession>
<evidence type="ECO:0000313" key="5">
    <source>
        <dbReference type="EMBL" id="VHY00993.1"/>
    </source>
</evidence>
<dbReference type="EMBL" id="CAAJVP010000004">
    <property type="protein sequence ID" value="VHY00993.1"/>
    <property type="molecule type" value="Genomic_DNA"/>
</dbReference>
<evidence type="ECO:0000313" key="4">
    <source>
        <dbReference type="EMBL" id="CDT69772.1"/>
    </source>
</evidence>
<dbReference type="InterPro" id="IPR014875">
    <property type="entry name" value="Mor_transcription_activator"/>
</dbReference>
<proteinExistence type="predicted"/>
<feature type="domain" description="Mor transcription activator" evidence="1">
    <location>
        <begin position="12"/>
        <end position="89"/>
    </location>
</feature>
<dbReference type="EMBL" id="LK932529">
    <property type="protein sequence ID" value="CDS89561.1"/>
    <property type="molecule type" value="Genomic_DNA"/>
</dbReference>
<dbReference type="EMBL" id="LK932372">
    <property type="protein sequence ID" value="CDS85020.1"/>
    <property type="molecule type" value="Genomic_DNA"/>
</dbReference>
<organism evidence="4">
    <name type="scientific">Clostridioides difficile</name>
    <name type="common">Peptoclostridium difficile</name>
    <dbReference type="NCBI Taxonomy" id="1496"/>
    <lineage>
        <taxon>Bacteria</taxon>
        <taxon>Bacillati</taxon>
        <taxon>Bacillota</taxon>
        <taxon>Clostridia</taxon>
        <taxon>Peptostreptococcales</taxon>
        <taxon>Peptostreptococcaceae</taxon>
        <taxon>Clostridioides</taxon>
    </lineage>
</organism>
<sequence>MSYKKAIHILPEELLELIQEYVDGEYIYIPRKSNNKKEWGSSTSTREDLSIRNMQIYEDYQVGYDLKYLSEKYYLSLKSIQRIVLQEKRKDS</sequence>
<dbReference type="Gene3D" id="1.10.10.60">
    <property type="entry name" value="Homeodomain-like"/>
    <property type="match status" value="1"/>
</dbReference>
<dbReference type="AlphaFoldDB" id="A0A069AYC3"/>
<dbReference type="RefSeq" id="WP_009891811.1">
    <property type="nucleotide sequence ID" value="NZ_BBYB01000076.1"/>
</dbReference>
<evidence type="ECO:0000313" key="3">
    <source>
        <dbReference type="EMBL" id="CDS89561.1"/>
    </source>
</evidence>
<evidence type="ECO:0000313" key="2">
    <source>
        <dbReference type="EMBL" id="CDS85020.1"/>
    </source>
</evidence>
<dbReference type="InterPro" id="IPR009057">
    <property type="entry name" value="Homeodomain-like_sf"/>
</dbReference>
<dbReference type="InterPro" id="IPR052411">
    <property type="entry name" value="c-mor_Regulatory_Protein"/>
</dbReference>
<evidence type="ECO:0000313" key="6">
    <source>
        <dbReference type="Proteomes" id="UP000372533"/>
    </source>
</evidence>
<dbReference type="Proteomes" id="UP000372533">
    <property type="component" value="Unassembled WGS sequence"/>
</dbReference>
<dbReference type="InterPro" id="IPR049739">
    <property type="entry name" value="YraL-like"/>
</dbReference>
<reference evidence="4" key="1">
    <citation type="submission" date="2014-07" db="EMBL/GenBank/DDBJ databases">
        <authorList>
            <person name="Monot Marc"/>
        </authorList>
    </citation>
    <scope>NUCLEOTIDE SEQUENCE</scope>
    <source>
        <strain evidence="4">7032989</strain>
        <strain evidence="2">7032994</strain>
    </source>
</reference>
<evidence type="ECO:0000259" key="1">
    <source>
        <dbReference type="Pfam" id="PF08765"/>
    </source>
</evidence>
<dbReference type="EMBL" id="LK933338">
    <property type="protein sequence ID" value="CDT69772.1"/>
    <property type="molecule type" value="Genomic_DNA"/>
</dbReference>
<dbReference type="PANTHER" id="PTHR37812:SF1">
    <property type="entry name" value="MU-LIKE PROPHAGE FLUMU PROTEIN C"/>
    <property type="match status" value="1"/>
</dbReference>
<dbReference type="SUPFAM" id="SSF46689">
    <property type="entry name" value="Homeodomain-like"/>
    <property type="match status" value="1"/>
</dbReference>
<protein>
    <submittedName>
        <fullName evidence="5">Mor transcription activator domain-containing protein</fullName>
    </submittedName>
</protein>